<dbReference type="AlphaFoldDB" id="A0AAW4PZT6"/>
<dbReference type="EMBL" id="RKLR01000019">
    <property type="protein sequence ID" value="MBX0325767.1"/>
    <property type="molecule type" value="Genomic_DNA"/>
</dbReference>
<proteinExistence type="predicted"/>
<evidence type="ECO:0000313" key="2">
    <source>
        <dbReference type="Proteomes" id="UP001430377"/>
    </source>
</evidence>
<gene>
    <name evidence="1" type="ORF">EGH21_22375</name>
</gene>
<evidence type="ECO:0000313" key="1">
    <source>
        <dbReference type="EMBL" id="MBX0325767.1"/>
    </source>
</evidence>
<sequence>MTVADDGASRDLAPNDPVANALLDYLDGIEDAAVARVLNAYVDDREASPNWTDYRRALDRCPDVVGRWPSADDHGTDILVRAGDTVGLYQRVPVRDTATAHAAQVSGDIIETLVEARGAPELVPLDDVHNHFLDGGLA</sequence>
<protein>
    <submittedName>
        <fullName evidence="1">Uncharacterized protein</fullName>
    </submittedName>
</protein>
<dbReference type="RefSeq" id="WP_220620628.1">
    <property type="nucleotide sequence ID" value="NZ_RKLR01000019.1"/>
</dbReference>
<accession>A0AAW4PZT6</accession>
<reference evidence="1 2" key="1">
    <citation type="submission" date="2021-06" db="EMBL/GenBank/DDBJ databases">
        <title>Halomicroarcula sp. a new haloarchaeum isolated from saline soil.</title>
        <authorList>
            <person name="Duran-Viseras A."/>
            <person name="Sanchez-Porro C."/>
            <person name="Ventosa A."/>
        </authorList>
    </citation>
    <scope>NUCLEOTIDE SEQUENCE [LARGE SCALE GENOMIC DNA]</scope>
    <source>
        <strain evidence="1 2">F13</strain>
    </source>
</reference>
<organism evidence="1 2">
    <name type="scientific">Haloarcula rubra</name>
    <dbReference type="NCBI Taxonomy" id="2487747"/>
    <lineage>
        <taxon>Archaea</taxon>
        <taxon>Methanobacteriati</taxon>
        <taxon>Methanobacteriota</taxon>
        <taxon>Stenosarchaea group</taxon>
        <taxon>Halobacteria</taxon>
        <taxon>Halobacteriales</taxon>
        <taxon>Haloarculaceae</taxon>
        <taxon>Haloarcula</taxon>
    </lineage>
</organism>
<dbReference type="Proteomes" id="UP001430377">
    <property type="component" value="Unassembled WGS sequence"/>
</dbReference>
<name>A0AAW4PZT6_9EURY</name>
<keyword evidence="2" id="KW-1185">Reference proteome</keyword>
<comment type="caution">
    <text evidence="1">The sequence shown here is derived from an EMBL/GenBank/DDBJ whole genome shotgun (WGS) entry which is preliminary data.</text>
</comment>